<keyword evidence="1" id="KW-1133">Transmembrane helix</keyword>
<evidence type="ECO:0000313" key="3">
    <source>
        <dbReference type="Proteomes" id="UP001206878"/>
    </source>
</evidence>
<gene>
    <name evidence="2" type="ORF">NVV43_26035</name>
</gene>
<sequence>NNFTQSRSENASNTATAANFVKLLIFIMVLIIVIVIALSLILTKDIKNCLLEINNVVKRMSDYDFSSELKVDREDEFGDTSKFLMKAQDN</sequence>
<keyword evidence="1" id="KW-0472">Membrane</keyword>
<feature type="non-terminal residue" evidence="2">
    <location>
        <position position="1"/>
    </location>
</feature>
<dbReference type="EMBL" id="JANPXH010000637">
    <property type="protein sequence ID" value="MCR6678959.1"/>
    <property type="molecule type" value="Genomic_DNA"/>
</dbReference>
<evidence type="ECO:0000313" key="2">
    <source>
        <dbReference type="EMBL" id="MCR6678959.1"/>
    </source>
</evidence>
<organism evidence="2 3">
    <name type="scientific">Escherichia marmotae</name>
    <dbReference type="NCBI Taxonomy" id="1499973"/>
    <lineage>
        <taxon>Bacteria</taxon>
        <taxon>Pseudomonadati</taxon>
        <taxon>Pseudomonadota</taxon>
        <taxon>Gammaproteobacteria</taxon>
        <taxon>Enterobacterales</taxon>
        <taxon>Enterobacteriaceae</taxon>
        <taxon>Escherichia</taxon>
    </lineage>
</organism>
<dbReference type="AlphaFoldDB" id="A0AAW5MS85"/>
<evidence type="ECO:0000256" key="1">
    <source>
        <dbReference type="SAM" id="Phobius"/>
    </source>
</evidence>
<name>A0AAW5MS85_9ESCH</name>
<proteinExistence type="predicted"/>
<feature type="non-terminal residue" evidence="2">
    <location>
        <position position="90"/>
    </location>
</feature>
<accession>A0AAW5MS85</accession>
<dbReference type="Proteomes" id="UP001206878">
    <property type="component" value="Unassembled WGS sequence"/>
</dbReference>
<dbReference type="Gene3D" id="6.10.340.10">
    <property type="match status" value="1"/>
</dbReference>
<feature type="transmembrane region" description="Helical" evidence="1">
    <location>
        <begin position="20"/>
        <end position="42"/>
    </location>
</feature>
<protein>
    <submittedName>
        <fullName evidence="2">Uncharacterized protein</fullName>
    </submittedName>
</protein>
<comment type="caution">
    <text evidence="2">The sequence shown here is derived from an EMBL/GenBank/DDBJ whole genome shotgun (WGS) entry which is preliminary data.</text>
</comment>
<keyword evidence="1" id="KW-0812">Transmembrane</keyword>
<reference evidence="2" key="1">
    <citation type="submission" date="2022-07" db="EMBL/GenBank/DDBJ databases">
        <title>Diversity of ethanolamine utilization by human commensal Escherichia coli.</title>
        <authorList>
            <person name="Jubelin G."/>
        </authorList>
    </citation>
    <scope>NUCLEOTIDE SEQUENCE</scope>
    <source>
        <strain evidence="2">S1</strain>
    </source>
</reference>